<dbReference type="Proteomes" id="UP000248349">
    <property type="component" value="Unassembled WGS sequence"/>
</dbReference>
<feature type="compositionally biased region" description="Basic and acidic residues" evidence="1">
    <location>
        <begin position="609"/>
        <end position="621"/>
    </location>
</feature>
<dbReference type="RefSeq" id="XP_025436074.1">
    <property type="nucleotide sequence ID" value="XM_025577080.1"/>
</dbReference>
<feature type="region of interest" description="Disordered" evidence="1">
    <location>
        <begin position="202"/>
        <end position="245"/>
    </location>
</feature>
<accession>A0A319AVI8</accession>
<dbReference type="AlphaFoldDB" id="A0A319AVI8"/>
<proteinExistence type="predicted"/>
<feature type="region of interest" description="Disordered" evidence="1">
    <location>
        <begin position="418"/>
        <end position="529"/>
    </location>
</feature>
<feature type="compositionally biased region" description="Polar residues" evidence="1">
    <location>
        <begin position="276"/>
        <end position="289"/>
    </location>
</feature>
<dbReference type="STRING" id="1450539.A0A319AVI8"/>
<feature type="compositionally biased region" description="Pro residues" evidence="1">
    <location>
        <begin position="634"/>
        <end position="645"/>
    </location>
</feature>
<feature type="compositionally biased region" description="Low complexity" evidence="1">
    <location>
        <begin position="476"/>
        <end position="489"/>
    </location>
</feature>
<gene>
    <name evidence="2" type="ORF">BP01DRAFT_378692</name>
</gene>
<feature type="compositionally biased region" description="Basic residues" evidence="1">
    <location>
        <begin position="646"/>
        <end position="658"/>
    </location>
</feature>
<dbReference type="EMBL" id="KZ821218">
    <property type="protein sequence ID" value="PYH50092.1"/>
    <property type="molecule type" value="Genomic_DNA"/>
</dbReference>
<feature type="region of interest" description="Disordered" evidence="1">
    <location>
        <begin position="573"/>
        <end position="711"/>
    </location>
</feature>
<protein>
    <submittedName>
        <fullName evidence="2">Uncharacterized protein</fullName>
    </submittedName>
</protein>
<evidence type="ECO:0000256" key="1">
    <source>
        <dbReference type="SAM" id="MobiDB-lite"/>
    </source>
</evidence>
<feature type="compositionally biased region" description="Acidic residues" evidence="1">
    <location>
        <begin position="446"/>
        <end position="470"/>
    </location>
</feature>
<sequence>MVSTPIAQRAITGMGASRRHHHSLFRPQSEASLKRLRRDSEQHEQVTSEADGLNGICQFAARAATDADADADAAVAAAPALLCSGMAQLRGSERPFASIHNLLKMLLSPHQSNKSAPQDTDMVEDMDEPPDHRFLNTSMNNMDEGVVYVKSPTAMSDRKESLLTRALKNSPPLSPTEASSHEHSFYRSYTYTNISGISTAELTSDGGLTSPSLSNTPSPPLPSHLTCKPSSMGDKRKAEAVEGGENAVEANLGRKRCISFACGRKTEEPQPETPTAPRSTQKPSDTSPTPTEPKRKTVLTFVCPAPDPESKRERSPTRPSAFRCRPRGSPAPLARKPSPKKETPAEKVADEKPAAERRGVPTKGLGKFEESEATRFHEFASSVGEDDEWVTKSGEYGQKITLNDCMKKEFAIRKLGEEAEAEALDEEAQEDADDSEDDSTVHDFSSDDDGNESDNEAGFADSDDESENGSDYEWWAPTSTTAATSPQAPNFTRFTFSRRNSNISVDSANDSQQPQNWSPAFSGKPARVPMKIPKLRPGTPNLPDSTDFVCGTFDEDRPLEAAYKSCIEQRRLSKQIIIPQDIDPSFPTSDPEDNEDMDEEDVAESVPDDGPRGRTGRDSSRKASPRQSPKRMVSPPPPKRMVSPPPRRHGRASPRRLRSPPPMKLRTSTRELETVEEIPAQGLNISELVQRPSMSRTKSLPRTPNPFFTSLDKSHRWSGIVPVQESPERELSRTREVHTRGPIDIVEGLEKKRQKRKEKFWRTHCRKAAKEQMERRPIPGKGAERMKELGLEVAERCRAYGVGESAQLVLSV</sequence>
<feature type="compositionally biased region" description="Acidic residues" evidence="1">
    <location>
        <begin position="590"/>
        <end position="607"/>
    </location>
</feature>
<dbReference type="Pfam" id="PF10446">
    <property type="entry name" value="DUF2457"/>
    <property type="match status" value="1"/>
</dbReference>
<feature type="compositionally biased region" description="Acidic residues" evidence="1">
    <location>
        <begin position="418"/>
        <end position="438"/>
    </location>
</feature>
<feature type="compositionally biased region" description="Polar residues" evidence="1">
    <location>
        <begin position="692"/>
        <end position="708"/>
    </location>
</feature>
<dbReference type="OrthoDB" id="2011769at2759"/>
<dbReference type="InterPro" id="IPR018853">
    <property type="entry name" value="DUF2457"/>
</dbReference>
<name>A0A319AVI8_9EURO</name>
<feature type="compositionally biased region" description="Polar residues" evidence="1">
    <location>
        <begin position="490"/>
        <end position="519"/>
    </location>
</feature>
<organism evidence="2 3">
    <name type="scientific">Aspergillus saccharolyticus JOP 1030-1</name>
    <dbReference type="NCBI Taxonomy" id="1450539"/>
    <lineage>
        <taxon>Eukaryota</taxon>
        <taxon>Fungi</taxon>
        <taxon>Dikarya</taxon>
        <taxon>Ascomycota</taxon>
        <taxon>Pezizomycotina</taxon>
        <taxon>Eurotiomycetes</taxon>
        <taxon>Eurotiomycetidae</taxon>
        <taxon>Eurotiales</taxon>
        <taxon>Aspergillaceae</taxon>
        <taxon>Aspergillus</taxon>
        <taxon>Aspergillus subgen. Circumdati</taxon>
    </lineage>
</organism>
<keyword evidence="3" id="KW-1185">Reference proteome</keyword>
<reference evidence="2 3" key="1">
    <citation type="submission" date="2016-12" db="EMBL/GenBank/DDBJ databases">
        <title>The genomes of Aspergillus section Nigri reveals drivers in fungal speciation.</title>
        <authorList>
            <consortium name="DOE Joint Genome Institute"/>
            <person name="Vesth T.C."/>
            <person name="Nybo J."/>
            <person name="Theobald S."/>
            <person name="Brandl J."/>
            <person name="Frisvad J.C."/>
            <person name="Nielsen K.F."/>
            <person name="Lyhne E.K."/>
            <person name="Kogle M.E."/>
            <person name="Kuo A."/>
            <person name="Riley R."/>
            <person name="Clum A."/>
            <person name="Nolan M."/>
            <person name="Lipzen A."/>
            <person name="Salamov A."/>
            <person name="Henrissat B."/>
            <person name="Wiebenga A."/>
            <person name="De Vries R.P."/>
            <person name="Grigoriev I.V."/>
            <person name="Mortensen U.H."/>
            <person name="Andersen M.R."/>
            <person name="Baker S.E."/>
        </authorList>
    </citation>
    <scope>NUCLEOTIDE SEQUENCE [LARGE SCALE GENOMIC DNA]</scope>
    <source>
        <strain evidence="2 3">JOP 1030-1</strain>
    </source>
</reference>
<feature type="compositionally biased region" description="Basic and acidic residues" evidence="1">
    <location>
        <begin position="339"/>
        <end position="359"/>
    </location>
</feature>
<evidence type="ECO:0000313" key="3">
    <source>
        <dbReference type="Proteomes" id="UP000248349"/>
    </source>
</evidence>
<dbReference type="GeneID" id="37078309"/>
<feature type="region of interest" description="Disordered" evidence="1">
    <location>
        <begin position="263"/>
        <end position="373"/>
    </location>
</feature>
<evidence type="ECO:0000313" key="2">
    <source>
        <dbReference type="EMBL" id="PYH50092.1"/>
    </source>
</evidence>